<evidence type="ECO:0000313" key="1">
    <source>
        <dbReference type="EMBL" id="SMG41337.1"/>
    </source>
</evidence>
<dbReference type="RefSeq" id="WP_268753303.1">
    <property type="nucleotide sequence ID" value="NZ_FXBB01000029.1"/>
</dbReference>
<reference evidence="2" key="1">
    <citation type="submission" date="2017-04" db="EMBL/GenBank/DDBJ databases">
        <authorList>
            <person name="Varghese N."/>
            <person name="Submissions S."/>
        </authorList>
    </citation>
    <scope>NUCLEOTIDE SEQUENCE [LARGE SCALE GENOMIC DNA]</scope>
    <source>
        <strain evidence="2">USBA 82</strain>
    </source>
</reference>
<dbReference type="STRING" id="561720.SAMN06275492_12923"/>
<name>A0A1X7KJB4_9BACT</name>
<protein>
    <submittedName>
        <fullName evidence="1">Uncharacterized protein</fullName>
    </submittedName>
</protein>
<organism evidence="1 2">
    <name type="scientific">Dethiosulfovibrio salsuginis</name>
    <dbReference type="NCBI Taxonomy" id="561720"/>
    <lineage>
        <taxon>Bacteria</taxon>
        <taxon>Thermotogati</taxon>
        <taxon>Synergistota</taxon>
        <taxon>Synergistia</taxon>
        <taxon>Synergistales</taxon>
        <taxon>Dethiosulfovibrionaceae</taxon>
        <taxon>Dethiosulfovibrio</taxon>
    </lineage>
</organism>
<dbReference type="Proteomes" id="UP000193355">
    <property type="component" value="Unassembled WGS sequence"/>
</dbReference>
<keyword evidence="2" id="KW-1185">Reference proteome</keyword>
<accession>A0A1X7KJB4</accession>
<evidence type="ECO:0000313" key="2">
    <source>
        <dbReference type="Proteomes" id="UP000193355"/>
    </source>
</evidence>
<dbReference type="AlphaFoldDB" id="A0A1X7KJB4"/>
<proteinExistence type="predicted"/>
<dbReference type="EMBL" id="FXBB01000029">
    <property type="protein sequence ID" value="SMG41337.1"/>
    <property type="molecule type" value="Genomic_DNA"/>
</dbReference>
<gene>
    <name evidence="1" type="ORF">SAMN06275492_12923</name>
</gene>
<sequence>MASSVWIDPMETVEAIMNSVEAFLSEGKTPKGYLTKNIPIYRG</sequence>